<dbReference type="Proteomes" id="UP000814176">
    <property type="component" value="Unassembled WGS sequence"/>
</dbReference>
<dbReference type="InterPro" id="IPR032675">
    <property type="entry name" value="LRR_dom_sf"/>
</dbReference>
<gene>
    <name evidence="1" type="ORF">C8Q71DRAFT_92824</name>
</gene>
<dbReference type="GeneID" id="72009933"/>
<evidence type="ECO:0000313" key="1">
    <source>
        <dbReference type="EMBL" id="KAH9835719.1"/>
    </source>
</evidence>
<dbReference type="SUPFAM" id="SSF52047">
    <property type="entry name" value="RNI-like"/>
    <property type="match status" value="1"/>
</dbReference>
<dbReference type="RefSeq" id="XP_047778096.1">
    <property type="nucleotide sequence ID" value="XM_047929201.1"/>
</dbReference>
<accession>A0ABQ8KDK1</accession>
<proteinExistence type="predicted"/>
<protein>
    <recommendedName>
        <fullName evidence="3">F-box domain-containing protein</fullName>
    </recommendedName>
</protein>
<reference evidence="1 2" key="1">
    <citation type="journal article" date="2021" name="Environ. Microbiol.">
        <title>Gene family expansions and transcriptome signatures uncover fungal adaptations to wood decay.</title>
        <authorList>
            <person name="Hage H."/>
            <person name="Miyauchi S."/>
            <person name="Viragh M."/>
            <person name="Drula E."/>
            <person name="Min B."/>
            <person name="Chaduli D."/>
            <person name="Navarro D."/>
            <person name="Favel A."/>
            <person name="Norest M."/>
            <person name="Lesage-Meessen L."/>
            <person name="Balint B."/>
            <person name="Merenyi Z."/>
            <person name="de Eugenio L."/>
            <person name="Morin E."/>
            <person name="Martinez A.T."/>
            <person name="Baldrian P."/>
            <person name="Stursova M."/>
            <person name="Martinez M.J."/>
            <person name="Novotny C."/>
            <person name="Magnuson J.K."/>
            <person name="Spatafora J.W."/>
            <person name="Maurice S."/>
            <person name="Pangilinan J."/>
            <person name="Andreopoulos W."/>
            <person name="LaButti K."/>
            <person name="Hundley H."/>
            <person name="Na H."/>
            <person name="Kuo A."/>
            <person name="Barry K."/>
            <person name="Lipzen A."/>
            <person name="Henrissat B."/>
            <person name="Riley R."/>
            <person name="Ahrendt S."/>
            <person name="Nagy L.G."/>
            <person name="Grigoriev I.V."/>
            <person name="Martin F."/>
            <person name="Rosso M.N."/>
        </authorList>
    </citation>
    <scope>NUCLEOTIDE SEQUENCE [LARGE SCALE GENOMIC DNA]</scope>
    <source>
        <strain evidence="1 2">CIRM-BRFM 1785</strain>
    </source>
</reference>
<comment type="caution">
    <text evidence="1">The sequence shown here is derived from an EMBL/GenBank/DDBJ whole genome shotgun (WGS) entry which is preliminary data.</text>
</comment>
<sequence length="541" mass="60843">MSAQLNPAVIRTICAILLDDCLDAGVLSRLAQTCRAFFEPTIDILWHTIPSLAMLAYLLPSDTWRVADGQGYLKTISFERALVPSDFVRFQVYTHRVKAFGRLPGTFWPDSRYRLSRDAVAALYDSRPTPCLFPNLQRMQLHAELVQYAPMLLNPNLRTVSLRMHNVGQEPGNLRTLERIPMECPQLTTLVINCNSKAKVFTDTIETLASGLSSIVVFELLDSPISAAVLAVLANSANLRRLCIAPDKDSIPSEMASSLINKDRAFGKLRELVLHVGPLEHATQFIPYVTSSRLVGLVISYRTPATAEEIESVFKAVLSHPSRRKLRCLKVMTRDTGISMDPLMDLPTFTLTSKSLLPLLKLRLETLVLRGSPVDIDDDTLETMAISWPELTRLTLGVDMRLGDRLPPRATLLSLIPFIENCPNIMYIGYRMQTDVLREEGEPVHGYGRPGNGAMTEGELEMEVGDSRIHNSIEVASFLSDICPTLWYIGTLWRNAEDIDEDESDADVSDEEDMYNKWDKVTDYLPHFVKVRQQERDGELY</sequence>
<dbReference type="Gene3D" id="3.80.10.10">
    <property type="entry name" value="Ribonuclease Inhibitor"/>
    <property type="match status" value="1"/>
</dbReference>
<keyword evidence="2" id="KW-1185">Reference proteome</keyword>
<evidence type="ECO:0000313" key="2">
    <source>
        <dbReference type="Proteomes" id="UP000814176"/>
    </source>
</evidence>
<evidence type="ECO:0008006" key="3">
    <source>
        <dbReference type="Google" id="ProtNLM"/>
    </source>
</evidence>
<dbReference type="EMBL" id="JADCUA010000012">
    <property type="protein sequence ID" value="KAH9835719.1"/>
    <property type="molecule type" value="Genomic_DNA"/>
</dbReference>
<organism evidence="1 2">
    <name type="scientific">Rhodofomes roseus</name>
    <dbReference type="NCBI Taxonomy" id="34475"/>
    <lineage>
        <taxon>Eukaryota</taxon>
        <taxon>Fungi</taxon>
        <taxon>Dikarya</taxon>
        <taxon>Basidiomycota</taxon>
        <taxon>Agaricomycotina</taxon>
        <taxon>Agaricomycetes</taxon>
        <taxon>Polyporales</taxon>
        <taxon>Rhodofomes</taxon>
    </lineage>
</organism>
<name>A0ABQ8KDK1_9APHY</name>